<proteinExistence type="predicted"/>
<evidence type="ECO:0000256" key="1">
    <source>
        <dbReference type="SAM" id="MobiDB-lite"/>
    </source>
</evidence>
<evidence type="ECO:0000313" key="2">
    <source>
        <dbReference type="EMBL" id="KAG2582995.1"/>
    </source>
</evidence>
<dbReference type="EMBL" id="CM029047">
    <property type="protein sequence ID" value="KAG2582995.1"/>
    <property type="molecule type" value="Genomic_DNA"/>
</dbReference>
<feature type="region of interest" description="Disordered" evidence="1">
    <location>
        <begin position="82"/>
        <end position="101"/>
    </location>
</feature>
<reference evidence="2" key="1">
    <citation type="submission" date="2020-05" db="EMBL/GenBank/DDBJ databases">
        <title>WGS assembly of Panicum virgatum.</title>
        <authorList>
            <person name="Lovell J.T."/>
            <person name="Jenkins J."/>
            <person name="Shu S."/>
            <person name="Juenger T.E."/>
            <person name="Schmutz J."/>
        </authorList>
    </citation>
    <scope>NUCLEOTIDE SEQUENCE</scope>
    <source>
        <strain evidence="2">AP13</strain>
    </source>
</reference>
<keyword evidence="3" id="KW-1185">Reference proteome</keyword>
<evidence type="ECO:0000313" key="3">
    <source>
        <dbReference type="Proteomes" id="UP000823388"/>
    </source>
</evidence>
<protein>
    <submittedName>
        <fullName evidence="2">Uncharacterized protein</fullName>
    </submittedName>
</protein>
<sequence>MSFASRSRTKDARRRGISWCGWLLPLSRAVHVQRLWHRVQGGAAHGGHGRSRHVWLRRAAGAAQVRAGREAGAQRRAQLRRGEVPVRRRQRRMRTPRRGAVPCAAAERRRAGAGACACFRVGLERAGKKMCW</sequence>
<comment type="caution">
    <text evidence="2">The sequence shown here is derived from an EMBL/GenBank/DDBJ whole genome shotgun (WGS) entry which is preliminary data.</text>
</comment>
<organism evidence="2 3">
    <name type="scientific">Panicum virgatum</name>
    <name type="common">Blackwell switchgrass</name>
    <dbReference type="NCBI Taxonomy" id="38727"/>
    <lineage>
        <taxon>Eukaryota</taxon>
        <taxon>Viridiplantae</taxon>
        <taxon>Streptophyta</taxon>
        <taxon>Embryophyta</taxon>
        <taxon>Tracheophyta</taxon>
        <taxon>Spermatophyta</taxon>
        <taxon>Magnoliopsida</taxon>
        <taxon>Liliopsida</taxon>
        <taxon>Poales</taxon>
        <taxon>Poaceae</taxon>
        <taxon>PACMAD clade</taxon>
        <taxon>Panicoideae</taxon>
        <taxon>Panicodae</taxon>
        <taxon>Paniceae</taxon>
        <taxon>Panicinae</taxon>
        <taxon>Panicum</taxon>
        <taxon>Panicum sect. Hiantes</taxon>
    </lineage>
</organism>
<gene>
    <name evidence="2" type="ORF">PVAP13_6KG150818</name>
</gene>
<accession>A0A8T0RD16</accession>
<dbReference type="Proteomes" id="UP000823388">
    <property type="component" value="Chromosome 6K"/>
</dbReference>
<dbReference type="AlphaFoldDB" id="A0A8T0RD16"/>
<feature type="compositionally biased region" description="Basic residues" evidence="1">
    <location>
        <begin position="87"/>
        <end position="97"/>
    </location>
</feature>
<name>A0A8T0RD16_PANVG</name>